<evidence type="ECO:0000313" key="9">
    <source>
        <dbReference type="EMBL" id="KAH1084546.1"/>
    </source>
</evidence>
<feature type="domain" description="Aminoacyl-tRNA synthetase class Ia" evidence="8">
    <location>
        <begin position="23"/>
        <end position="65"/>
    </location>
</feature>
<dbReference type="InterPro" id="IPR014729">
    <property type="entry name" value="Rossmann-like_a/b/a_fold"/>
</dbReference>
<evidence type="ECO:0000256" key="2">
    <source>
        <dbReference type="ARBA" id="ARBA00022598"/>
    </source>
</evidence>
<dbReference type="Pfam" id="PF00133">
    <property type="entry name" value="tRNA-synt_1"/>
    <property type="match status" value="1"/>
</dbReference>
<dbReference type="GO" id="GO:0005829">
    <property type="term" value="C:cytosol"/>
    <property type="evidence" value="ECO:0007669"/>
    <property type="project" value="TreeGrafter"/>
</dbReference>
<dbReference type="PANTHER" id="PTHR11946:SF93">
    <property type="entry name" value="VALINE--TRNA LIGASE, CHLOROPLASTIC_MITOCHONDRIAL 2"/>
    <property type="match status" value="1"/>
</dbReference>
<dbReference type="GO" id="GO:0006438">
    <property type="term" value="P:valyl-tRNA aminoacylation"/>
    <property type="evidence" value="ECO:0007669"/>
    <property type="project" value="InterPro"/>
</dbReference>
<dbReference type="OrthoDB" id="629407at2759"/>
<comment type="caution">
    <text evidence="9">The sequence shown here is derived from an EMBL/GenBank/DDBJ whole genome shotgun (WGS) entry which is preliminary data.</text>
</comment>
<proteinExistence type="predicted"/>
<gene>
    <name evidence="9" type="ORF">J1N35_024307</name>
</gene>
<dbReference type="InterPro" id="IPR002300">
    <property type="entry name" value="aa-tRNA-synth_Ia"/>
</dbReference>
<evidence type="ECO:0000256" key="1">
    <source>
        <dbReference type="ARBA" id="ARBA00013169"/>
    </source>
</evidence>
<keyword evidence="10" id="KW-1185">Reference proteome</keyword>
<evidence type="ECO:0000256" key="5">
    <source>
        <dbReference type="ARBA" id="ARBA00022917"/>
    </source>
</evidence>
<sequence length="187" mass="21273">MVRYHRMRGRPTLWLPGTDHAGAVIEAFIRLHEKGLIYQGSYMVNWSPKLQTAVSELEVEYSEEPGTLYYIKYHVAGGSRSDFLKYQQHGLKLCLDERYSKYVGKMAIVPMTYGHHVPIISDKISPGHDHNDYVLARKLALPILNVMNKDGTLNEETDLAVTKEPHSLRVLRSQRGGEAIEPLVSKQ</sequence>
<dbReference type="GO" id="GO:0005524">
    <property type="term" value="F:ATP binding"/>
    <property type="evidence" value="ECO:0007669"/>
    <property type="project" value="UniProtKB-KW"/>
</dbReference>
<evidence type="ECO:0000256" key="4">
    <source>
        <dbReference type="ARBA" id="ARBA00022840"/>
    </source>
</evidence>
<keyword evidence="6" id="KW-0030">Aminoacyl-tRNA synthetase</keyword>
<keyword evidence="3" id="KW-0547">Nucleotide-binding</keyword>
<name>A0A9D4A2W1_9ROSI</name>
<dbReference type="SUPFAM" id="SSF52374">
    <property type="entry name" value="Nucleotidylyl transferase"/>
    <property type="match status" value="1"/>
</dbReference>
<dbReference type="Gene3D" id="3.90.740.10">
    <property type="entry name" value="Valyl/Leucyl/Isoleucyl-tRNA synthetase, editing domain"/>
    <property type="match status" value="1"/>
</dbReference>
<dbReference type="GO" id="GO:0002161">
    <property type="term" value="F:aminoacyl-tRNA deacylase activity"/>
    <property type="evidence" value="ECO:0007669"/>
    <property type="project" value="InterPro"/>
</dbReference>
<dbReference type="EC" id="6.1.1.9" evidence="1"/>
<dbReference type="PANTHER" id="PTHR11946">
    <property type="entry name" value="VALYL-TRNA SYNTHETASES"/>
    <property type="match status" value="1"/>
</dbReference>
<dbReference type="Gene3D" id="3.40.50.620">
    <property type="entry name" value="HUPs"/>
    <property type="match status" value="1"/>
</dbReference>
<dbReference type="AlphaFoldDB" id="A0A9D4A2W1"/>
<keyword evidence="4" id="KW-0067">ATP-binding</keyword>
<dbReference type="InterPro" id="IPR002303">
    <property type="entry name" value="Valyl-tRNA_ligase"/>
</dbReference>
<evidence type="ECO:0000256" key="7">
    <source>
        <dbReference type="ARBA" id="ARBA00029936"/>
    </source>
</evidence>
<protein>
    <recommendedName>
        <fullName evidence="1">valine--tRNA ligase</fullName>
        <ecNumber evidence="1">6.1.1.9</ecNumber>
    </recommendedName>
    <alternativeName>
        <fullName evidence="7">Valyl-tRNA synthetase</fullName>
    </alternativeName>
</protein>
<dbReference type="GO" id="GO:0004832">
    <property type="term" value="F:valine-tRNA ligase activity"/>
    <property type="evidence" value="ECO:0007669"/>
    <property type="project" value="UniProtKB-EC"/>
</dbReference>
<organism evidence="9 10">
    <name type="scientific">Gossypium stocksii</name>
    <dbReference type="NCBI Taxonomy" id="47602"/>
    <lineage>
        <taxon>Eukaryota</taxon>
        <taxon>Viridiplantae</taxon>
        <taxon>Streptophyta</taxon>
        <taxon>Embryophyta</taxon>
        <taxon>Tracheophyta</taxon>
        <taxon>Spermatophyta</taxon>
        <taxon>Magnoliopsida</taxon>
        <taxon>eudicotyledons</taxon>
        <taxon>Gunneridae</taxon>
        <taxon>Pentapetalae</taxon>
        <taxon>rosids</taxon>
        <taxon>malvids</taxon>
        <taxon>Malvales</taxon>
        <taxon>Malvaceae</taxon>
        <taxon>Malvoideae</taxon>
        <taxon>Gossypium</taxon>
    </lineage>
</organism>
<keyword evidence="2" id="KW-0436">Ligase</keyword>
<evidence type="ECO:0000256" key="6">
    <source>
        <dbReference type="ARBA" id="ARBA00023146"/>
    </source>
</evidence>
<dbReference type="SUPFAM" id="SSF50677">
    <property type="entry name" value="ValRS/IleRS/LeuRS editing domain"/>
    <property type="match status" value="1"/>
</dbReference>
<dbReference type="InterPro" id="IPR009008">
    <property type="entry name" value="Val/Leu/Ile-tRNA-synth_edit"/>
</dbReference>
<evidence type="ECO:0000313" key="10">
    <source>
        <dbReference type="Proteomes" id="UP000828251"/>
    </source>
</evidence>
<evidence type="ECO:0000259" key="8">
    <source>
        <dbReference type="Pfam" id="PF00133"/>
    </source>
</evidence>
<dbReference type="Proteomes" id="UP000828251">
    <property type="component" value="Unassembled WGS sequence"/>
</dbReference>
<reference evidence="9 10" key="1">
    <citation type="journal article" date="2021" name="Plant Biotechnol. J.">
        <title>Multi-omics assisted identification of the key and species-specific regulatory components of drought-tolerant mechanisms in Gossypium stocksii.</title>
        <authorList>
            <person name="Yu D."/>
            <person name="Ke L."/>
            <person name="Zhang D."/>
            <person name="Wu Y."/>
            <person name="Sun Y."/>
            <person name="Mei J."/>
            <person name="Sun J."/>
            <person name="Sun Y."/>
        </authorList>
    </citation>
    <scope>NUCLEOTIDE SEQUENCE [LARGE SCALE GENOMIC DNA]</scope>
    <source>
        <strain evidence="10">cv. E1</strain>
        <tissue evidence="9">Leaf</tissue>
    </source>
</reference>
<accession>A0A9D4A2W1</accession>
<evidence type="ECO:0000256" key="3">
    <source>
        <dbReference type="ARBA" id="ARBA00022741"/>
    </source>
</evidence>
<dbReference type="EMBL" id="JAIQCV010000007">
    <property type="protein sequence ID" value="KAH1084546.1"/>
    <property type="molecule type" value="Genomic_DNA"/>
</dbReference>
<keyword evidence="5" id="KW-0648">Protein biosynthesis</keyword>